<comment type="caution">
    <text evidence="1">The sequence shown here is derived from an EMBL/GenBank/DDBJ whole genome shotgun (WGS) entry which is preliminary data.</text>
</comment>
<protein>
    <submittedName>
        <fullName evidence="1">Uncharacterized protein</fullName>
    </submittedName>
</protein>
<evidence type="ECO:0000313" key="1">
    <source>
        <dbReference type="EMBL" id="KAL0400064.1"/>
    </source>
</evidence>
<name>A0AAW2T5S0_SESRA</name>
<reference evidence="1" key="2">
    <citation type="journal article" date="2024" name="Plant">
        <title>Genomic evolution and insights into agronomic trait innovations of Sesamum species.</title>
        <authorList>
            <person name="Miao H."/>
            <person name="Wang L."/>
            <person name="Qu L."/>
            <person name="Liu H."/>
            <person name="Sun Y."/>
            <person name="Le M."/>
            <person name="Wang Q."/>
            <person name="Wei S."/>
            <person name="Zheng Y."/>
            <person name="Lin W."/>
            <person name="Duan Y."/>
            <person name="Cao H."/>
            <person name="Xiong S."/>
            <person name="Wang X."/>
            <person name="Wei L."/>
            <person name="Li C."/>
            <person name="Ma Q."/>
            <person name="Ju M."/>
            <person name="Zhao R."/>
            <person name="Li G."/>
            <person name="Mu C."/>
            <person name="Tian Q."/>
            <person name="Mei H."/>
            <person name="Zhang T."/>
            <person name="Gao T."/>
            <person name="Zhang H."/>
        </authorList>
    </citation>
    <scope>NUCLEOTIDE SEQUENCE</scope>
    <source>
        <strain evidence="1">G02</strain>
    </source>
</reference>
<dbReference type="AlphaFoldDB" id="A0AAW2T5S0"/>
<gene>
    <name evidence="1" type="ORF">Sradi_2349700</name>
</gene>
<proteinExistence type="predicted"/>
<sequence length="101" mass="11128">MVHPPRQSTSSDTSTEELSPALLRAIQHVVAAALREHVPIAAPQRVALPPEADALDEEHEGEIPVPVPPAGRRRNVILPQPQDVPLQWLLAWNICKKVCRT</sequence>
<organism evidence="1">
    <name type="scientific">Sesamum radiatum</name>
    <name type="common">Black benniseed</name>
    <dbReference type="NCBI Taxonomy" id="300843"/>
    <lineage>
        <taxon>Eukaryota</taxon>
        <taxon>Viridiplantae</taxon>
        <taxon>Streptophyta</taxon>
        <taxon>Embryophyta</taxon>
        <taxon>Tracheophyta</taxon>
        <taxon>Spermatophyta</taxon>
        <taxon>Magnoliopsida</taxon>
        <taxon>eudicotyledons</taxon>
        <taxon>Gunneridae</taxon>
        <taxon>Pentapetalae</taxon>
        <taxon>asterids</taxon>
        <taxon>lamiids</taxon>
        <taxon>Lamiales</taxon>
        <taxon>Pedaliaceae</taxon>
        <taxon>Sesamum</taxon>
    </lineage>
</organism>
<dbReference type="EMBL" id="JACGWJ010000009">
    <property type="protein sequence ID" value="KAL0400064.1"/>
    <property type="molecule type" value="Genomic_DNA"/>
</dbReference>
<reference evidence="1" key="1">
    <citation type="submission" date="2020-06" db="EMBL/GenBank/DDBJ databases">
        <authorList>
            <person name="Li T."/>
            <person name="Hu X."/>
            <person name="Zhang T."/>
            <person name="Song X."/>
            <person name="Zhang H."/>
            <person name="Dai N."/>
            <person name="Sheng W."/>
            <person name="Hou X."/>
            <person name="Wei L."/>
        </authorList>
    </citation>
    <scope>NUCLEOTIDE SEQUENCE</scope>
    <source>
        <strain evidence="1">G02</strain>
        <tissue evidence="1">Leaf</tissue>
    </source>
</reference>
<accession>A0AAW2T5S0</accession>